<organism evidence="1 2">
    <name type="scientific">Sphingomonas jatrophae</name>
    <dbReference type="NCBI Taxonomy" id="1166337"/>
    <lineage>
        <taxon>Bacteria</taxon>
        <taxon>Pseudomonadati</taxon>
        <taxon>Pseudomonadota</taxon>
        <taxon>Alphaproteobacteria</taxon>
        <taxon>Sphingomonadales</taxon>
        <taxon>Sphingomonadaceae</taxon>
        <taxon>Sphingomonas</taxon>
    </lineage>
</organism>
<dbReference type="NCBIfam" id="TIGR03353">
    <property type="entry name" value="VI_chp_4"/>
    <property type="match status" value="1"/>
</dbReference>
<evidence type="ECO:0000313" key="2">
    <source>
        <dbReference type="Proteomes" id="UP000198824"/>
    </source>
</evidence>
<dbReference type="Pfam" id="PF05936">
    <property type="entry name" value="T6SS_VasE"/>
    <property type="match status" value="1"/>
</dbReference>
<dbReference type="InterPro" id="IPR010263">
    <property type="entry name" value="T6SS_TssK"/>
</dbReference>
<protein>
    <submittedName>
        <fullName evidence="1">Type VI secretion system protein ImpJ</fullName>
    </submittedName>
</protein>
<keyword evidence="2" id="KW-1185">Reference proteome</keyword>
<dbReference type="PANTHER" id="PTHR35566:SF1">
    <property type="entry name" value="TYPE VI SECRETION SYSTEM BASEPLATE COMPONENT TSSK1"/>
    <property type="match status" value="1"/>
</dbReference>
<reference evidence="1 2" key="1">
    <citation type="submission" date="2016-10" db="EMBL/GenBank/DDBJ databases">
        <authorList>
            <person name="de Groot N.N."/>
        </authorList>
    </citation>
    <scope>NUCLEOTIDE SEQUENCE [LARGE SCALE GENOMIC DNA]</scope>
    <source>
        <strain evidence="1 2">S5-249</strain>
    </source>
</reference>
<sequence length="448" mass="49351">MYWNNKVLWSEGMFLRTQHFQQFERYIDRRSESGLRWLNPLGYGFAELEIDQALLRTGSIALSRAAGVLPDGTMFDAPGADDQPQPLAVPVTLKNSLIHLALPIRRAGAYDAHLKAGQGAPLRWVGQEVQVNDVVAGTEGTAPITVAKLDLRLIDDAQELAGYVTLPVCRLVERRADGSLVLDPDFIPTSVSCDVSAPLRGFLAEIRGLLQHRGAAIAGRLADPGGKSIAEITDFLILMLVNRNETVVSHLADLRDVHPVDLYRTLLGLAGELATFTETGSNRPPEFPAYNHNDLQASFAPVIAFLRESLSAVFEQTAIPIPLEQRAYGIRVARITDRSLFTDCTFVLAARSSIDAELLRENMPKRTKIGAVERIRDLVNLQLGGAPIRPLQAEPRQIPFRAGMTYFEINTSAEDWRLVERSGGAAIHVSGDVPDLDLELWAIRGRIR</sequence>
<name>A0A1I6M252_9SPHN</name>
<dbReference type="OrthoDB" id="9775333at2"/>
<dbReference type="STRING" id="1166337.SAMN05192580_3327"/>
<dbReference type="EMBL" id="FOZG01000003">
    <property type="protein sequence ID" value="SFS09786.1"/>
    <property type="molecule type" value="Genomic_DNA"/>
</dbReference>
<dbReference type="Proteomes" id="UP000198824">
    <property type="component" value="Unassembled WGS sequence"/>
</dbReference>
<accession>A0A1I6M252</accession>
<proteinExistence type="predicted"/>
<gene>
    <name evidence="1" type="ORF">SAMN05192580_3327</name>
</gene>
<dbReference type="PANTHER" id="PTHR35566">
    <property type="entry name" value="BLR3599 PROTEIN"/>
    <property type="match status" value="1"/>
</dbReference>
<dbReference type="AlphaFoldDB" id="A0A1I6M252"/>
<evidence type="ECO:0000313" key="1">
    <source>
        <dbReference type="EMBL" id="SFS09786.1"/>
    </source>
</evidence>
<dbReference type="RefSeq" id="WP_093316202.1">
    <property type="nucleotide sequence ID" value="NZ_FOZG01000003.1"/>
</dbReference>